<dbReference type="CDD" id="cd23668">
    <property type="entry name" value="GH55_beta13glucanase-like"/>
    <property type="match status" value="1"/>
</dbReference>
<protein>
    <submittedName>
        <fullName evidence="3">Exo-beta-1,3-glucanase</fullName>
    </submittedName>
</protein>
<dbReference type="PANTHER" id="PTHR31339:SF9">
    <property type="entry name" value="PLASMIN AND FIBRONECTIN-BINDING PROTEIN A"/>
    <property type="match status" value="1"/>
</dbReference>
<gene>
    <name evidence="3" type="ORF">EXIGLDRAFT_414009</name>
</gene>
<dbReference type="InterPro" id="IPR051801">
    <property type="entry name" value="GH28_Enzymes"/>
</dbReference>
<keyword evidence="4" id="KW-1185">Reference proteome</keyword>
<evidence type="ECO:0000313" key="4">
    <source>
        <dbReference type="Proteomes" id="UP000077266"/>
    </source>
</evidence>
<feature type="domain" description="Rhamnogalacturonase A/B/Epimerase-like pectate lyase" evidence="2">
    <location>
        <begin position="404"/>
        <end position="469"/>
    </location>
</feature>
<dbReference type="Pfam" id="PF12708">
    <property type="entry name" value="Pect-lyase_RHGA_epim"/>
    <property type="match status" value="2"/>
</dbReference>
<proteinExistence type="predicted"/>
<feature type="domain" description="Rhamnogalacturonase A/B/Epimerase-like pectate lyase" evidence="2">
    <location>
        <begin position="61"/>
        <end position="276"/>
    </location>
</feature>
<dbReference type="STRING" id="1314781.A0A166BMR4"/>
<accession>A0A166BMR4</accession>
<dbReference type="InterPro" id="IPR024535">
    <property type="entry name" value="RHGA/B-epi-like_pectate_lyase"/>
</dbReference>
<evidence type="ECO:0000259" key="2">
    <source>
        <dbReference type="Pfam" id="PF12708"/>
    </source>
</evidence>
<keyword evidence="1" id="KW-0732">Signal</keyword>
<evidence type="ECO:0000313" key="3">
    <source>
        <dbReference type="EMBL" id="KZW02530.1"/>
    </source>
</evidence>
<dbReference type="InterPro" id="IPR011050">
    <property type="entry name" value="Pectin_lyase_fold/virulence"/>
</dbReference>
<reference evidence="3 4" key="1">
    <citation type="journal article" date="2016" name="Mol. Biol. Evol.">
        <title>Comparative Genomics of Early-Diverging Mushroom-Forming Fungi Provides Insights into the Origins of Lignocellulose Decay Capabilities.</title>
        <authorList>
            <person name="Nagy L.G."/>
            <person name="Riley R."/>
            <person name="Tritt A."/>
            <person name="Adam C."/>
            <person name="Daum C."/>
            <person name="Floudas D."/>
            <person name="Sun H."/>
            <person name="Yadav J.S."/>
            <person name="Pangilinan J."/>
            <person name="Larsson K.H."/>
            <person name="Matsuura K."/>
            <person name="Barry K."/>
            <person name="Labutti K."/>
            <person name="Kuo R."/>
            <person name="Ohm R.A."/>
            <person name="Bhattacharya S.S."/>
            <person name="Shirouzu T."/>
            <person name="Yoshinaga Y."/>
            <person name="Martin F.M."/>
            <person name="Grigoriev I.V."/>
            <person name="Hibbett D.S."/>
        </authorList>
    </citation>
    <scope>NUCLEOTIDE SEQUENCE [LARGE SCALE GENOMIC DNA]</scope>
    <source>
        <strain evidence="3 4">HHB12029</strain>
    </source>
</reference>
<dbReference type="Gene3D" id="2.160.20.10">
    <property type="entry name" value="Single-stranded right-handed beta-helix, Pectin lyase-like"/>
    <property type="match status" value="2"/>
</dbReference>
<dbReference type="InParanoid" id="A0A166BMR4"/>
<evidence type="ECO:0000256" key="1">
    <source>
        <dbReference type="SAM" id="SignalP"/>
    </source>
</evidence>
<dbReference type="InterPro" id="IPR012334">
    <property type="entry name" value="Pectin_lyas_fold"/>
</dbReference>
<dbReference type="SUPFAM" id="SSF51126">
    <property type="entry name" value="Pectin lyase-like"/>
    <property type="match status" value="2"/>
</dbReference>
<dbReference type="PANTHER" id="PTHR31339">
    <property type="entry name" value="PECTIN LYASE-RELATED"/>
    <property type="match status" value="1"/>
</dbReference>
<dbReference type="EMBL" id="KV425887">
    <property type="protein sequence ID" value="KZW02530.1"/>
    <property type="molecule type" value="Genomic_DNA"/>
</dbReference>
<dbReference type="OrthoDB" id="1046782at2759"/>
<dbReference type="AlphaFoldDB" id="A0A166BMR4"/>
<feature type="chain" id="PRO_5007871271" evidence="1">
    <location>
        <begin position="19"/>
        <end position="761"/>
    </location>
</feature>
<sequence>MLVGVLLSALAAVHGSSALGSKCSSAMTKGTKASSAPFWLNSMPTRGSSSFNSNSSYSVRRSVKDFGAVGDGKADDTAAFNAALSSGGRCGAGCDASTLTPLVLYVPSGTYKISSPINVLYYTVMIGNPGNPPTILASANFTGAALVDADPGYYVNQNNFYRSIRNFVIDMRQLPVTAVMNGIHWQVSQATSIYNVRIEMSRASNTGHVGLWMENGSGGFFGDITINGGAIGLNMGNQQFTVRNVVVNYAQVGIYLHWSWIWLFYQITITNCKVGFHIQTGSTSASQATGATIIADSSITNTGTFLETSTNQPGSLKSAYAVDNVVLKNVTTGISDMKGNIALAGGSKTISQFIQGTIYSGSSTTGKYTRASVTGVTRPSVLVESGRFISRPRPQYATYDISQFVSVKALGAKGDGVTDDTAVLKSIFAQYSGCKVIFFDAGTYIVTSTLTIPAGTQMIGEAWSTIMGSGSYFSNPLSPQVVVRVGDAGSSGVTEISDMLFSTRGPAGGAIVMEWNVRDPSGSKGAAGMWDCIIRIGGADGTNLLAENCPTSSYSAACMGAFLGLRLTKQSTAYIEGLWIWTADHDIEDGPQINVFSGRGLYSESQGPVWLIGTGSEHNVLYQYNIVGAQNHFLGIIQTESPYYQPTPAPPAPFTINSAYNDPTSFSTPGDSWALRIKNSSNVLVYGAGLYSFFNNYDQSCVNPATCQDQILDIDSTSSKITILGLSTVGVVNMLSYNTKATISQSPNRSGLQSSVMKWTK</sequence>
<feature type="signal peptide" evidence="1">
    <location>
        <begin position="1"/>
        <end position="18"/>
    </location>
</feature>
<name>A0A166BMR4_EXIGL</name>
<dbReference type="Proteomes" id="UP000077266">
    <property type="component" value="Unassembled WGS sequence"/>
</dbReference>
<organism evidence="3 4">
    <name type="scientific">Exidia glandulosa HHB12029</name>
    <dbReference type="NCBI Taxonomy" id="1314781"/>
    <lineage>
        <taxon>Eukaryota</taxon>
        <taxon>Fungi</taxon>
        <taxon>Dikarya</taxon>
        <taxon>Basidiomycota</taxon>
        <taxon>Agaricomycotina</taxon>
        <taxon>Agaricomycetes</taxon>
        <taxon>Auriculariales</taxon>
        <taxon>Exidiaceae</taxon>
        <taxon>Exidia</taxon>
    </lineage>
</organism>